<evidence type="ECO:0000313" key="1">
    <source>
        <dbReference type="EMBL" id="KAF7850585.1"/>
    </source>
</evidence>
<dbReference type="EMBL" id="MU089599">
    <property type="protein sequence ID" value="KAF7850585.1"/>
    <property type="molecule type" value="Genomic_DNA"/>
</dbReference>
<dbReference type="Gramene" id="rna-gnl|WGS:JABURB|Cocit.L5240.1">
    <property type="protein sequence ID" value="cds-KAF7850585.1"/>
    <property type="gene ID" value="gene-BT93_L5240"/>
</dbReference>
<evidence type="ECO:0000313" key="2">
    <source>
        <dbReference type="Proteomes" id="UP000806378"/>
    </source>
</evidence>
<dbReference type="AlphaFoldDB" id="A0A8T0CX16"/>
<protein>
    <submittedName>
        <fullName evidence="1">Uncharacterized protein</fullName>
    </submittedName>
</protein>
<accession>A0A8T0CX16</accession>
<comment type="caution">
    <text evidence="1">The sequence shown here is derived from an EMBL/GenBank/DDBJ whole genome shotgun (WGS) entry which is preliminary data.</text>
</comment>
<reference evidence="1" key="1">
    <citation type="submission" date="2020-05" db="EMBL/GenBank/DDBJ databases">
        <title>WGS assembly of Corymbia citriodora subspecies variegata.</title>
        <authorList>
            <person name="Barry K."/>
            <person name="Hundley H."/>
            <person name="Shu S."/>
            <person name="Jenkins J."/>
            <person name="Grimwood J."/>
            <person name="Baten A."/>
        </authorList>
    </citation>
    <scope>NUCLEOTIDE SEQUENCE</scope>
    <source>
        <strain evidence="1">CV2-018</strain>
    </source>
</reference>
<dbReference type="Proteomes" id="UP000806378">
    <property type="component" value="Unassembled WGS sequence"/>
</dbReference>
<sequence>MALGFLDLGVIERMELVTKKKMPNTFNDQNMIFHSKIRKIASLTKRTPLEEAKVLKLNDSNNRFCT</sequence>
<organism evidence="1 2">
    <name type="scientific">Corymbia citriodora subsp. variegata</name>
    <dbReference type="NCBI Taxonomy" id="360336"/>
    <lineage>
        <taxon>Eukaryota</taxon>
        <taxon>Viridiplantae</taxon>
        <taxon>Streptophyta</taxon>
        <taxon>Embryophyta</taxon>
        <taxon>Tracheophyta</taxon>
        <taxon>Spermatophyta</taxon>
        <taxon>Magnoliopsida</taxon>
        <taxon>eudicotyledons</taxon>
        <taxon>Gunneridae</taxon>
        <taxon>Pentapetalae</taxon>
        <taxon>rosids</taxon>
        <taxon>malvids</taxon>
        <taxon>Myrtales</taxon>
        <taxon>Myrtaceae</taxon>
        <taxon>Myrtoideae</taxon>
        <taxon>Eucalypteae</taxon>
        <taxon>Corymbia</taxon>
    </lineage>
</organism>
<proteinExistence type="predicted"/>
<gene>
    <name evidence="1" type="ORF">BT93_L5240</name>
</gene>
<keyword evidence="2" id="KW-1185">Reference proteome</keyword>
<name>A0A8T0CX16_CORYI</name>